<dbReference type="Proteomes" id="UP000245962">
    <property type="component" value="Unassembled WGS sequence"/>
</dbReference>
<dbReference type="AlphaFoldDB" id="A0A2U0HZN6"/>
<protein>
    <recommendedName>
        <fullName evidence="2">RecF/RecN/SMC N-terminal domain-containing protein</fullName>
    </recommendedName>
</protein>
<organism evidence="3 4">
    <name type="scientific">Marixanthomonas spongiae</name>
    <dbReference type="NCBI Taxonomy" id="2174845"/>
    <lineage>
        <taxon>Bacteria</taxon>
        <taxon>Pseudomonadati</taxon>
        <taxon>Bacteroidota</taxon>
        <taxon>Flavobacteriia</taxon>
        <taxon>Flavobacteriales</taxon>
        <taxon>Flavobacteriaceae</taxon>
        <taxon>Marixanthomonas</taxon>
    </lineage>
</organism>
<evidence type="ECO:0000313" key="3">
    <source>
        <dbReference type="EMBL" id="PVW14342.1"/>
    </source>
</evidence>
<evidence type="ECO:0000313" key="4">
    <source>
        <dbReference type="Proteomes" id="UP000245962"/>
    </source>
</evidence>
<proteinExistence type="predicted"/>
<dbReference type="EMBL" id="QEHR01000006">
    <property type="protein sequence ID" value="PVW14342.1"/>
    <property type="molecule type" value="Genomic_DNA"/>
</dbReference>
<gene>
    <name evidence="3" type="ORF">DDV96_11125</name>
</gene>
<feature type="coiled-coil region" evidence="1">
    <location>
        <begin position="438"/>
        <end position="465"/>
    </location>
</feature>
<evidence type="ECO:0000259" key="2">
    <source>
        <dbReference type="Pfam" id="PF02463"/>
    </source>
</evidence>
<sequence>MSKEKYIITKLEAKNYKFIEHGIYNIDDKNLVVLDGPNGYGKTTLFDAIEIIIVGKPRRIEENNNILRNYSYTDSPIHNDKSLPIQLTLTLENENKDKLEISRFFESSPDEKSIRNNPQKIYDSSSLTINLNNEKIDITINEALRYYNINLFNVFNYVEQDENTFFLKKNPKDKYKVLAGLLGVEEQIAELNLLSNFLKSIGSKISSISEGVNEKEVEIKELIGFSGEFEYKKLLDEVDLHWDQEGFELKSFDVRNTLLSEMDNLKNLVKNKDNISKIKKAIYLTKLKNNDNFIKDLVKYYWSVNNIEILDKENKKRREVDANIESNKKIIEWIDTLHYTNLKDKTTLSFLETIENLKNEKDRFLTIVNLIISLRESLSTENKILDNLKNRRDSLVDYYKTFYEELNLNDSECPVCGFEWETHQKLIEQIKETEVKILQSFNANSKKLEDEKERLKKEFLNKIRSKIILKNESISKFKEKLIEIQFYNLVKDKELLLSSTFNEFFEFLEKDEKEKIFSIVNKRTIENKSELEDRIRNIIDGIIPSIDDSINISQVESDFKKYFDNNLSALKEFDGGKIEDKIKYFDYLFHKFTTNTISELASRLKKLKSVEERVEKIKGILDTKIKEYLTNIISTISIPFYIYTGKILQEHSLGSGLMFDADINNVDPQIKIKPLNREQEASYTLSSGQLSATVISLMLVLNKVYNTSKLGVVLIDDPVQTLDEINTHSLVELLKYNFSDQQIIMSTHEDRYSKFMRYKFDKFGLSSKSLNMKNLYN</sequence>
<name>A0A2U0HZN6_9FLAO</name>
<dbReference type="OrthoDB" id="7029750at2"/>
<accession>A0A2U0HZN6</accession>
<reference evidence="3 4" key="1">
    <citation type="submission" date="2018-04" db="EMBL/GenBank/DDBJ databases">
        <title>Marixanthomonas spongiae HN-E44 sp. nov., isolated from a marine sponge.</title>
        <authorList>
            <person name="Luo L."/>
            <person name="Zhuang L."/>
        </authorList>
    </citation>
    <scope>NUCLEOTIDE SEQUENCE [LARGE SCALE GENOMIC DNA]</scope>
    <source>
        <strain evidence="3 4">HN-E44</strain>
    </source>
</reference>
<comment type="caution">
    <text evidence="3">The sequence shown here is derived from an EMBL/GenBank/DDBJ whole genome shotgun (WGS) entry which is preliminary data.</text>
</comment>
<dbReference type="InterPro" id="IPR003395">
    <property type="entry name" value="RecF/RecN/SMC_N"/>
</dbReference>
<dbReference type="PANTHER" id="PTHR32182">
    <property type="entry name" value="DNA REPLICATION AND REPAIR PROTEIN RECF"/>
    <property type="match status" value="1"/>
</dbReference>
<keyword evidence="4" id="KW-1185">Reference proteome</keyword>
<evidence type="ECO:0000256" key="1">
    <source>
        <dbReference type="SAM" id="Coils"/>
    </source>
</evidence>
<dbReference type="InterPro" id="IPR027417">
    <property type="entry name" value="P-loop_NTPase"/>
</dbReference>
<dbReference type="Gene3D" id="3.40.50.300">
    <property type="entry name" value="P-loop containing nucleotide triphosphate hydrolases"/>
    <property type="match status" value="2"/>
</dbReference>
<dbReference type="GO" id="GO:0006302">
    <property type="term" value="P:double-strand break repair"/>
    <property type="evidence" value="ECO:0007669"/>
    <property type="project" value="TreeGrafter"/>
</dbReference>
<dbReference type="GO" id="GO:0000731">
    <property type="term" value="P:DNA synthesis involved in DNA repair"/>
    <property type="evidence" value="ECO:0007669"/>
    <property type="project" value="TreeGrafter"/>
</dbReference>
<dbReference type="Pfam" id="PF02463">
    <property type="entry name" value="SMC_N"/>
    <property type="match status" value="1"/>
</dbReference>
<dbReference type="RefSeq" id="WP_116694832.1">
    <property type="nucleotide sequence ID" value="NZ_QEHR01000006.1"/>
</dbReference>
<dbReference type="SUPFAM" id="SSF52540">
    <property type="entry name" value="P-loop containing nucleoside triphosphate hydrolases"/>
    <property type="match status" value="1"/>
</dbReference>
<feature type="domain" description="RecF/RecN/SMC N-terminal" evidence="2">
    <location>
        <begin position="8"/>
        <end position="756"/>
    </location>
</feature>
<keyword evidence="1" id="KW-0175">Coiled coil</keyword>
<dbReference type="PANTHER" id="PTHR32182:SF22">
    <property type="entry name" value="ATP-DEPENDENT ENDONUCLEASE, OLD FAMILY-RELATED"/>
    <property type="match status" value="1"/>
</dbReference>